<protein>
    <submittedName>
        <fullName evidence="1">Uncharacterized protein</fullName>
    </submittedName>
</protein>
<dbReference type="Proteomes" id="UP001152795">
    <property type="component" value="Unassembled WGS sequence"/>
</dbReference>
<proteinExistence type="predicted"/>
<sequence>FVLCSLRHHIHKECGTHQVSEIHLPYNKLFCLTFRFSNINRLTLALMIRLENTIHKLLSLNNFASFHPIQSYMCSKSSRVNMRFLNQKLKDFVWNP</sequence>
<gene>
    <name evidence="1" type="ORF">PACLA_8A078635</name>
</gene>
<dbReference type="EMBL" id="CACRXK020000212">
    <property type="protein sequence ID" value="CAB3979597.1"/>
    <property type="molecule type" value="Genomic_DNA"/>
</dbReference>
<evidence type="ECO:0000313" key="2">
    <source>
        <dbReference type="Proteomes" id="UP001152795"/>
    </source>
</evidence>
<name>A0A7D9D8S9_PARCT</name>
<organism evidence="1 2">
    <name type="scientific">Paramuricea clavata</name>
    <name type="common">Red gorgonian</name>
    <name type="synonym">Violescent sea-whip</name>
    <dbReference type="NCBI Taxonomy" id="317549"/>
    <lineage>
        <taxon>Eukaryota</taxon>
        <taxon>Metazoa</taxon>
        <taxon>Cnidaria</taxon>
        <taxon>Anthozoa</taxon>
        <taxon>Octocorallia</taxon>
        <taxon>Malacalcyonacea</taxon>
        <taxon>Plexauridae</taxon>
        <taxon>Paramuricea</taxon>
    </lineage>
</organism>
<feature type="non-terminal residue" evidence="1">
    <location>
        <position position="1"/>
    </location>
</feature>
<reference evidence="1" key="1">
    <citation type="submission" date="2020-04" db="EMBL/GenBank/DDBJ databases">
        <authorList>
            <person name="Alioto T."/>
            <person name="Alioto T."/>
            <person name="Gomez Garrido J."/>
        </authorList>
    </citation>
    <scope>NUCLEOTIDE SEQUENCE</scope>
    <source>
        <strain evidence="1">A484AB</strain>
    </source>
</reference>
<comment type="caution">
    <text evidence="1">The sequence shown here is derived from an EMBL/GenBank/DDBJ whole genome shotgun (WGS) entry which is preliminary data.</text>
</comment>
<accession>A0A7D9D8S9</accession>
<evidence type="ECO:0000313" key="1">
    <source>
        <dbReference type="EMBL" id="CAB3979597.1"/>
    </source>
</evidence>
<dbReference type="AlphaFoldDB" id="A0A7D9D8S9"/>
<feature type="non-terminal residue" evidence="1">
    <location>
        <position position="96"/>
    </location>
</feature>
<keyword evidence="2" id="KW-1185">Reference proteome</keyword>